<evidence type="ECO:0000256" key="5">
    <source>
        <dbReference type="ARBA" id="ARBA00023098"/>
    </source>
</evidence>
<dbReference type="VEuPathDB" id="VectorBase:MDOMA2_003401"/>
<evidence type="ECO:0000313" key="11">
    <source>
        <dbReference type="EnsemblMetazoa" id="MDOA012622-PA"/>
    </source>
</evidence>
<feature type="chain" id="PRO_5044561390" description="Lipase" evidence="9">
    <location>
        <begin position="19"/>
        <end position="415"/>
    </location>
</feature>
<dbReference type="VEuPathDB" id="VectorBase:MDOA012622"/>
<dbReference type="PIRSF" id="PIRSF000862">
    <property type="entry name" value="Steryl_ester_lip"/>
    <property type="match status" value="1"/>
</dbReference>
<evidence type="ECO:0000256" key="8">
    <source>
        <dbReference type="PIRSR" id="PIRSR000862-1"/>
    </source>
</evidence>
<comment type="similarity">
    <text evidence="1 7">Belongs to the AB hydrolase superfamily. Lipase family.</text>
</comment>
<name>A0A1I8N8D1_MUSDO</name>
<evidence type="ECO:0000256" key="7">
    <source>
        <dbReference type="PIRNR" id="PIRNR000862"/>
    </source>
</evidence>
<keyword evidence="2 9" id="KW-0732">Signal</keyword>
<feature type="active site" description="Charge relay system" evidence="8">
    <location>
        <position position="385"/>
    </location>
</feature>
<evidence type="ECO:0000259" key="10">
    <source>
        <dbReference type="Pfam" id="PF04083"/>
    </source>
</evidence>
<keyword evidence="4 7" id="KW-0442">Lipid degradation</keyword>
<feature type="domain" description="Partial AB-hydrolase lipase" evidence="10">
    <location>
        <begin position="44"/>
        <end position="105"/>
    </location>
</feature>
<dbReference type="InterPro" id="IPR006693">
    <property type="entry name" value="AB_hydrolase_lipase"/>
</dbReference>
<evidence type="ECO:0000256" key="1">
    <source>
        <dbReference type="ARBA" id="ARBA00010701"/>
    </source>
</evidence>
<evidence type="ECO:0000256" key="9">
    <source>
        <dbReference type="SAM" id="SignalP"/>
    </source>
</evidence>
<reference evidence="11" key="1">
    <citation type="submission" date="2020-05" db="UniProtKB">
        <authorList>
            <consortium name="EnsemblMetazoa"/>
        </authorList>
    </citation>
    <scope>IDENTIFICATION</scope>
    <source>
        <strain evidence="11">Aabys</strain>
    </source>
</reference>
<dbReference type="Gene3D" id="3.40.50.1820">
    <property type="entry name" value="alpha/beta hydrolase"/>
    <property type="match status" value="1"/>
</dbReference>
<proteinExistence type="inferred from homology"/>
<evidence type="ECO:0000256" key="2">
    <source>
        <dbReference type="ARBA" id="ARBA00022729"/>
    </source>
</evidence>
<dbReference type="Pfam" id="PF04083">
    <property type="entry name" value="Abhydro_lipase"/>
    <property type="match status" value="1"/>
</dbReference>
<dbReference type="GO" id="GO:0016788">
    <property type="term" value="F:hydrolase activity, acting on ester bonds"/>
    <property type="evidence" value="ECO:0007669"/>
    <property type="project" value="InterPro"/>
</dbReference>
<dbReference type="FunFam" id="3.40.50.1820:FF:000021">
    <property type="entry name" value="Lipase"/>
    <property type="match status" value="1"/>
</dbReference>
<dbReference type="InterPro" id="IPR025483">
    <property type="entry name" value="Lipase_euk"/>
</dbReference>
<dbReference type="InterPro" id="IPR029058">
    <property type="entry name" value="AB_hydrolase_fold"/>
</dbReference>
<feature type="active site" description="Nucleophile" evidence="8">
    <location>
        <position position="182"/>
    </location>
</feature>
<evidence type="ECO:0000256" key="3">
    <source>
        <dbReference type="ARBA" id="ARBA00022801"/>
    </source>
</evidence>
<gene>
    <name evidence="11" type="primary">101893609</name>
</gene>
<dbReference type="PROSITE" id="PS51257">
    <property type="entry name" value="PROKAR_LIPOPROTEIN"/>
    <property type="match status" value="1"/>
</dbReference>
<sequence>MRTCVWLALLISLTAVGCQPTPDILRYFQNPEPQLTLRPKITTADRIASHGYPAETHKVVTEDGYIITLFRIPYSHKLQNQNAYRPIVLIQHGLFSSSDGWMLNGPNDGIGFNLADAGYDVWFGNARGNTYSRNHTSMSTNHPYFWRFSWHEIGHYDIAAMIDYALAINGQGQKAIHYVGHSQGTTVFFALMSSRPEYNAKIKTAHMLAPVAFMSNMSDKLVRTLAPYLGHHNGYAAFFNDQEFIPYNELFTKLGYNACAPNSKTHQLCNSIAYMLEGPESNTNRTGLVILAETHPAGCSTNQICHYMQEQQSGRFCLYDYGRTKNLQLYGQPTPPDYPVEQITSKVHLWYSDNDDMAAVVDVERLADKLPNRVMHHMEDPTWAHGDFASHIEVKKYINEPIIEIMNDYEQEMKM</sequence>
<dbReference type="PANTHER" id="PTHR11005">
    <property type="entry name" value="LYSOSOMAL ACID LIPASE-RELATED"/>
    <property type="match status" value="1"/>
</dbReference>
<keyword evidence="6" id="KW-0325">Glycoprotein</keyword>
<dbReference type="KEGG" id="mde:101893609"/>
<dbReference type="OrthoDB" id="9974421at2759"/>
<evidence type="ECO:0000256" key="4">
    <source>
        <dbReference type="ARBA" id="ARBA00022963"/>
    </source>
</evidence>
<dbReference type="GO" id="GO:0016042">
    <property type="term" value="P:lipid catabolic process"/>
    <property type="evidence" value="ECO:0007669"/>
    <property type="project" value="UniProtKB-KW"/>
</dbReference>
<feature type="signal peptide" evidence="9">
    <location>
        <begin position="1"/>
        <end position="18"/>
    </location>
</feature>
<organism evidence="11">
    <name type="scientific">Musca domestica</name>
    <name type="common">House fly</name>
    <dbReference type="NCBI Taxonomy" id="7370"/>
    <lineage>
        <taxon>Eukaryota</taxon>
        <taxon>Metazoa</taxon>
        <taxon>Ecdysozoa</taxon>
        <taxon>Arthropoda</taxon>
        <taxon>Hexapoda</taxon>
        <taxon>Insecta</taxon>
        <taxon>Pterygota</taxon>
        <taxon>Neoptera</taxon>
        <taxon>Endopterygota</taxon>
        <taxon>Diptera</taxon>
        <taxon>Brachycera</taxon>
        <taxon>Muscomorpha</taxon>
        <taxon>Muscoidea</taxon>
        <taxon>Muscidae</taxon>
        <taxon>Musca</taxon>
    </lineage>
</organism>
<keyword evidence="5" id="KW-0443">Lipid metabolism</keyword>
<evidence type="ECO:0000256" key="6">
    <source>
        <dbReference type="ARBA" id="ARBA00023180"/>
    </source>
</evidence>
<accession>A0A1I8N8D1</accession>
<dbReference type="AlphaFoldDB" id="A0A1I8N8D1"/>
<dbReference type="RefSeq" id="XP_005189899.2">
    <property type="nucleotide sequence ID" value="XM_005189842.4"/>
</dbReference>
<dbReference type="eggNOG" id="KOG2624">
    <property type="taxonomic scope" value="Eukaryota"/>
</dbReference>
<protein>
    <recommendedName>
        <fullName evidence="7">Lipase</fullName>
    </recommendedName>
</protein>
<dbReference type="EnsemblMetazoa" id="MDOA012622-RA">
    <property type="protein sequence ID" value="MDOA012622-PA"/>
    <property type="gene ID" value="MDOA012622"/>
</dbReference>
<keyword evidence="3 7" id="KW-0378">Hydrolase</keyword>
<dbReference type="STRING" id="7370.A0A1I8N8D1"/>
<dbReference type="SUPFAM" id="SSF53474">
    <property type="entry name" value="alpha/beta-Hydrolases"/>
    <property type="match status" value="1"/>
</dbReference>
<feature type="active site" description="Charge relay system" evidence="8">
    <location>
        <position position="355"/>
    </location>
</feature>